<name>A0A1Q6DT28_METT1</name>
<accession>A0A1Q6DT28</accession>
<evidence type="ECO:0000313" key="3">
    <source>
        <dbReference type="Proteomes" id="UP000185744"/>
    </source>
</evidence>
<keyword evidence="1" id="KW-1133">Transmembrane helix</keyword>
<dbReference type="AlphaFoldDB" id="A0A1Q6DT28"/>
<gene>
    <name evidence="2" type="ORF">BTN85_2142</name>
</gene>
<feature type="transmembrane region" description="Helical" evidence="1">
    <location>
        <begin position="12"/>
        <end position="31"/>
    </location>
</feature>
<proteinExistence type="predicted"/>
<sequence length="333" mass="38062">MKEDYLDSVRVFQVIVIGIVIFSLAFVSGCVQEEETRELEKSEHMFVETLDVEDKSDLEEVDSVYSLNEQIYTYLDVNGFKISENDKINWKAYVTVYGPDDQVIPGLDDLPLDDGETQVAGDKDWGNVWITSNIWPSEEGWKPGEHTIEYRIVDEIGEKEKTFTETFTAEAEGLYFEEKITPEEEGININEEGTVEESVKSNIRIQELEYETKQGTLKTTITFEGEIPDVQNLENDENILYSLGIDTNADQESDYSMGYYLFGNLSQAEFMVSEGQTYLDNPDASYQVESNTLKMSINLSELNNPEEITLRTLSYYESETGTAVMNVPWETYN</sequence>
<organism evidence="2 3">
    <name type="scientific">Methanohalarchaeum thermophilum</name>
    <dbReference type="NCBI Taxonomy" id="1903181"/>
    <lineage>
        <taxon>Archaea</taxon>
        <taxon>Methanobacteriati</taxon>
        <taxon>Methanobacteriota</taxon>
        <taxon>Methanonatronarchaeia</taxon>
        <taxon>Methanonatronarchaeales</taxon>
        <taxon>Methanonatronarchaeaceae</taxon>
        <taxon>Candidatus Methanohalarchaeum</taxon>
    </lineage>
</organism>
<evidence type="ECO:0000313" key="2">
    <source>
        <dbReference type="EMBL" id="OKY77491.1"/>
    </source>
</evidence>
<keyword evidence="1" id="KW-0472">Membrane</keyword>
<protein>
    <submittedName>
        <fullName evidence="2">Uncharacterized protein</fullName>
    </submittedName>
</protein>
<dbReference type="Proteomes" id="UP000185744">
    <property type="component" value="Unassembled WGS sequence"/>
</dbReference>
<comment type="caution">
    <text evidence="2">The sequence shown here is derived from an EMBL/GenBank/DDBJ whole genome shotgun (WGS) entry which is preliminary data.</text>
</comment>
<dbReference type="InParanoid" id="A0A1Q6DT28"/>
<dbReference type="PROSITE" id="PS51257">
    <property type="entry name" value="PROKAR_LIPOPROTEIN"/>
    <property type="match status" value="1"/>
</dbReference>
<reference evidence="2" key="1">
    <citation type="submission" date="2016-12" db="EMBL/GenBank/DDBJ databases">
        <title>Discovery of methanogenic haloarchaea.</title>
        <authorList>
            <person name="Sorokin D.Y."/>
            <person name="Makarova K.S."/>
            <person name="Abbas B."/>
            <person name="Ferrer M."/>
            <person name="Golyshin P.N."/>
        </authorList>
    </citation>
    <scope>NUCLEOTIDE SEQUENCE [LARGE SCALE GENOMIC DNA]</scope>
    <source>
        <strain evidence="2">HMET1</strain>
    </source>
</reference>
<keyword evidence="1" id="KW-0812">Transmembrane</keyword>
<evidence type="ECO:0000256" key="1">
    <source>
        <dbReference type="SAM" id="Phobius"/>
    </source>
</evidence>
<dbReference type="EMBL" id="MSDW01000002">
    <property type="protein sequence ID" value="OKY77491.1"/>
    <property type="molecule type" value="Genomic_DNA"/>
</dbReference>
<keyword evidence="3" id="KW-1185">Reference proteome</keyword>